<dbReference type="CDD" id="cd03416">
    <property type="entry name" value="CbiX_SirB_N"/>
    <property type="match status" value="1"/>
</dbReference>
<feature type="compositionally biased region" description="Basic and acidic residues" evidence="3">
    <location>
        <begin position="43"/>
        <end position="52"/>
    </location>
</feature>
<dbReference type="EMBL" id="JAAGMS010000302">
    <property type="protein sequence ID" value="NEC01794.1"/>
    <property type="molecule type" value="Genomic_DNA"/>
</dbReference>
<dbReference type="GO" id="GO:0046872">
    <property type="term" value="F:metal ion binding"/>
    <property type="evidence" value="ECO:0007669"/>
    <property type="project" value="UniProtKB-KW"/>
</dbReference>
<evidence type="ECO:0000256" key="3">
    <source>
        <dbReference type="SAM" id="MobiDB-lite"/>
    </source>
</evidence>
<keyword evidence="2" id="KW-0456">Lyase</keyword>
<evidence type="ECO:0000256" key="1">
    <source>
        <dbReference type="ARBA" id="ARBA00022723"/>
    </source>
</evidence>
<dbReference type="RefSeq" id="WP_164270058.1">
    <property type="nucleotide sequence ID" value="NZ_JAAGMS010000302.1"/>
</dbReference>
<dbReference type="Pfam" id="PF01903">
    <property type="entry name" value="CbiX"/>
    <property type="match status" value="1"/>
</dbReference>
<name>A0A7K3RHT8_STRAQ</name>
<evidence type="ECO:0000313" key="4">
    <source>
        <dbReference type="EMBL" id="NEC01794.1"/>
    </source>
</evidence>
<accession>A0A7K3RHT8</accession>
<gene>
    <name evidence="4" type="ORF">G3I58_28045</name>
</gene>
<dbReference type="AlphaFoldDB" id="A0A7K3RHT8"/>
<proteinExistence type="predicted"/>
<dbReference type="PANTHER" id="PTHR33542:SF5">
    <property type="entry name" value="FERROCHELATASE CHE1"/>
    <property type="match status" value="1"/>
</dbReference>
<dbReference type="Gene3D" id="3.40.50.1400">
    <property type="match status" value="1"/>
</dbReference>
<dbReference type="PANTHER" id="PTHR33542">
    <property type="entry name" value="SIROHYDROCHLORIN FERROCHELATASE, CHLOROPLASTIC"/>
    <property type="match status" value="1"/>
</dbReference>
<feature type="non-terminal residue" evidence="4">
    <location>
        <position position="205"/>
    </location>
</feature>
<dbReference type="Proteomes" id="UP000470951">
    <property type="component" value="Unassembled WGS sequence"/>
</dbReference>
<organism evidence="4 5">
    <name type="scientific">Streptomyces anulatus</name>
    <name type="common">Streptomyces chrysomallus</name>
    <dbReference type="NCBI Taxonomy" id="1892"/>
    <lineage>
        <taxon>Bacteria</taxon>
        <taxon>Bacillati</taxon>
        <taxon>Actinomycetota</taxon>
        <taxon>Actinomycetes</taxon>
        <taxon>Kitasatosporales</taxon>
        <taxon>Streptomycetaceae</taxon>
        <taxon>Streptomyces</taxon>
    </lineage>
</organism>
<dbReference type="InterPro" id="IPR002762">
    <property type="entry name" value="CbiX-like"/>
</dbReference>
<feature type="compositionally biased region" description="Low complexity" evidence="3">
    <location>
        <begin position="15"/>
        <end position="32"/>
    </location>
</feature>
<dbReference type="SUPFAM" id="SSF53800">
    <property type="entry name" value="Chelatase"/>
    <property type="match status" value="1"/>
</dbReference>
<feature type="compositionally biased region" description="Basic and acidic residues" evidence="3">
    <location>
        <begin position="1"/>
        <end position="10"/>
    </location>
</feature>
<sequence>MTEQTPERPHRSPPTADSTARLLTRTTDRLSLVSRNGTPGPMDRTRQPDRPAADGGPPAPSLVAVAHGSRDPEALRTALALLDLVRDLRPGLDVRLGHIELNRPLLPDTLDGLRGADAVLVPLLLGRGHHVKHDLPAATSAAPDVRTRIAAPLGPHPLLVEALYGRLVEAGWDPADEGGRSAAVVLAAAGSRDPDSAQDTRRTAG</sequence>
<dbReference type="InterPro" id="IPR050963">
    <property type="entry name" value="Sirohydro_Cobaltochel/CbiX"/>
</dbReference>
<protein>
    <submittedName>
        <fullName evidence="4">Sirohydrochlorin chelatase</fullName>
    </submittedName>
</protein>
<evidence type="ECO:0000256" key="2">
    <source>
        <dbReference type="ARBA" id="ARBA00023239"/>
    </source>
</evidence>
<comment type="caution">
    <text evidence="4">The sequence shown here is derived from an EMBL/GenBank/DDBJ whole genome shotgun (WGS) entry which is preliminary data.</text>
</comment>
<dbReference type="GO" id="GO:0016829">
    <property type="term" value="F:lyase activity"/>
    <property type="evidence" value="ECO:0007669"/>
    <property type="project" value="UniProtKB-KW"/>
</dbReference>
<keyword evidence="1" id="KW-0479">Metal-binding</keyword>
<reference evidence="4 5" key="1">
    <citation type="submission" date="2020-01" db="EMBL/GenBank/DDBJ databases">
        <title>Insect and environment-associated Actinomycetes.</title>
        <authorList>
            <person name="Currrie C."/>
            <person name="Chevrette M."/>
            <person name="Carlson C."/>
            <person name="Stubbendieck R."/>
            <person name="Wendt-Pienkowski E."/>
        </authorList>
    </citation>
    <scope>NUCLEOTIDE SEQUENCE [LARGE SCALE GENOMIC DNA]</scope>
    <source>
        <strain evidence="4 5">SID7903</strain>
    </source>
</reference>
<evidence type="ECO:0000313" key="5">
    <source>
        <dbReference type="Proteomes" id="UP000470951"/>
    </source>
</evidence>
<feature type="region of interest" description="Disordered" evidence="3">
    <location>
        <begin position="1"/>
        <end position="62"/>
    </location>
</feature>